<dbReference type="Gene3D" id="3.30.380.10">
    <property type="entry name" value="MS2 Viral Coat Protein"/>
    <property type="match status" value="1"/>
</dbReference>
<evidence type="ECO:0000256" key="1">
    <source>
        <dbReference type="ARBA" id="ARBA00004328"/>
    </source>
</evidence>
<organism evidence="4 5">
    <name type="scientific">ssRNA phage ESO010</name>
    <dbReference type="NCBI Taxonomy" id="2786010"/>
    <lineage>
        <taxon>Viruses</taxon>
        <taxon>Riboviria</taxon>
        <taxon>Orthornavirae</taxon>
        <taxon>Lenarviricota</taxon>
        <taxon>Leviviricetes</taxon>
        <taxon>Norzivirales</taxon>
        <taxon>Fiersviridae</taxon>
        <taxon>Swihdzovirus</taxon>
        <taxon>Swihdzovirus paludicola</taxon>
    </lineage>
</organism>
<evidence type="ECO:0000256" key="2">
    <source>
        <dbReference type="ARBA" id="ARBA00022561"/>
    </source>
</evidence>
<name>A0A8S5KXV0_9VIRU</name>
<dbReference type="RefSeq" id="YP_010769922.1">
    <property type="nucleotide sequence ID" value="NC_074110.1"/>
</dbReference>
<evidence type="ECO:0000256" key="3">
    <source>
        <dbReference type="ARBA" id="ARBA00022844"/>
    </source>
</evidence>
<sequence>MSSIANIVAFDGAASPVSHTFLPISITRENGVVEALWRENVSGVPVYAQCWVKIRLSKSANGVYRAETRVVVPVMESVSGQNSAGYTAAPKVAYENSEQKIAFFSERSDTVGRKLLQQLALNVGGGVTTTVTPVTTGPVAELYQLLVMPT</sequence>
<evidence type="ECO:0000313" key="5">
    <source>
        <dbReference type="Proteomes" id="UP000680657"/>
    </source>
</evidence>
<keyword evidence="5" id="KW-1185">Reference proteome</keyword>
<proteinExistence type="predicted"/>
<dbReference type="KEGG" id="vg:80399078"/>
<dbReference type="GO" id="GO:0019028">
    <property type="term" value="C:viral capsid"/>
    <property type="evidence" value="ECO:0007669"/>
    <property type="project" value="UniProtKB-KW"/>
</dbReference>
<dbReference type="InterPro" id="IPR015954">
    <property type="entry name" value="Phage_RNA-type_capsid"/>
</dbReference>
<dbReference type="EMBL" id="BK013382">
    <property type="protein sequence ID" value="DAD49927.1"/>
    <property type="molecule type" value="Genomic_RNA"/>
</dbReference>
<keyword evidence="3" id="KW-0946">Virion</keyword>
<comment type="subcellular location">
    <subcellularLocation>
        <location evidence="1">Virion</location>
    </subcellularLocation>
</comment>
<gene>
    <name evidence="4" type="primary">ESO010_2</name>
</gene>
<accession>A0A8S5KXV0</accession>
<keyword evidence="2 4" id="KW-0167">Capsid protein</keyword>
<dbReference type="GeneID" id="80399078"/>
<protein>
    <submittedName>
        <fullName evidence="4">Coat protein</fullName>
    </submittedName>
</protein>
<evidence type="ECO:0000313" key="4">
    <source>
        <dbReference type="EMBL" id="DAD49927.1"/>
    </source>
</evidence>
<reference evidence="4" key="1">
    <citation type="submission" date="2020-09" db="EMBL/GenBank/DDBJ databases">
        <title>Leviviricetes taxonomy.</title>
        <authorList>
            <person name="Stockdale S.R."/>
            <person name="Callanan J."/>
            <person name="Adriaenssens E.M."/>
            <person name="Kuhn J.H."/>
            <person name="Rumnieks J."/>
            <person name="Shkoporov A."/>
            <person name="Draper L.A."/>
            <person name="Ross P."/>
            <person name="Hill C."/>
        </authorList>
    </citation>
    <scope>NUCLEOTIDE SEQUENCE</scope>
</reference>
<dbReference type="Proteomes" id="UP000680657">
    <property type="component" value="Segment"/>
</dbReference>